<accession>A0A6C0IYL8</accession>
<evidence type="ECO:0000313" key="1">
    <source>
        <dbReference type="EMBL" id="QHT98441.1"/>
    </source>
</evidence>
<dbReference type="AlphaFoldDB" id="A0A6C0IYL8"/>
<dbReference type="Gene3D" id="3.30.2010.10">
    <property type="entry name" value="Metalloproteases ('zincins'), catalytic domain"/>
    <property type="match status" value="1"/>
</dbReference>
<reference evidence="1" key="1">
    <citation type="journal article" date="2020" name="Nature">
        <title>Giant virus diversity and host interactions through global metagenomics.</title>
        <authorList>
            <person name="Schulz F."/>
            <person name="Roux S."/>
            <person name="Paez-Espino D."/>
            <person name="Jungbluth S."/>
            <person name="Walsh D.A."/>
            <person name="Denef V.J."/>
            <person name="McMahon K.D."/>
            <person name="Konstantinidis K.T."/>
            <person name="Eloe-Fadrosh E.A."/>
            <person name="Kyrpides N.C."/>
            <person name="Woyke T."/>
        </authorList>
    </citation>
    <scope>NUCLEOTIDE SEQUENCE</scope>
    <source>
        <strain evidence="1">GVMAG-M-3300025652-16</strain>
    </source>
</reference>
<proteinExistence type="predicted"/>
<organism evidence="1">
    <name type="scientific">viral metagenome</name>
    <dbReference type="NCBI Taxonomy" id="1070528"/>
    <lineage>
        <taxon>unclassified sequences</taxon>
        <taxon>metagenomes</taxon>
        <taxon>organismal metagenomes</taxon>
    </lineage>
</organism>
<protein>
    <submittedName>
        <fullName evidence="1">Uncharacterized protein</fullName>
    </submittedName>
</protein>
<dbReference type="EMBL" id="MN740292">
    <property type="protein sequence ID" value="QHT98441.1"/>
    <property type="molecule type" value="Genomic_DNA"/>
</dbReference>
<name>A0A6C0IYL8_9ZZZZ</name>
<sequence length="142" mass="16521">MIALIILLLINLVILYTTREPQELVEVKEKYRILREHIRDTGNEKFKILVRPTPITGLKRMNGSVGSNTNKGGEIVLCLDGKTNEIFHVLIHELAHSTVDEYSHSPEFWKNYVELRNICVHLDIYQQIPQRTEFCGQHIQDK</sequence>